<dbReference type="Pfam" id="PF13714">
    <property type="entry name" value="PEP_mutase"/>
    <property type="match status" value="1"/>
</dbReference>
<proteinExistence type="predicted"/>
<comment type="caution">
    <text evidence="1">The sequence shown here is derived from an EMBL/GenBank/DDBJ whole genome shotgun (WGS) entry which is preliminary data.</text>
</comment>
<dbReference type="InterPro" id="IPR039556">
    <property type="entry name" value="ICL/PEPM"/>
</dbReference>
<dbReference type="Proteomes" id="UP001549313">
    <property type="component" value="Unassembled WGS sequence"/>
</dbReference>
<dbReference type="CDD" id="cd00377">
    <property type="entry name" value="ICL_PEPM"/>
    <property type="match status" value="1"/>
</dbReference>
<dbReference type="RefSeq" id="WP_354087398.1">
    <property type="nucleotide sequence ID" value="NZ_JBEPTF010000001.1"/>
</dbReference>
<sequence>MTETTRRAAAFRDLHARGGFVLPNCWDAASARVFVGAGFPAVATSSAAVAWARGAGDGEGLDREAMAREIAVVACAVQAPVNADMEAGYGPSAADAADTARAAWEAGAVGINFEDADYRNPGALIDIGAQQARIAAIRAATPDLVINARTDVFLLGLGEDEAARLDMAVERGRAWLAAGADVVFLPGATDPDLVRRLAQGIGGPISLMAGPGAPPAARLFEAGACRVSTGPYPMLAVLDQLATLAEGLADDWGAMSRSGHPARLGPVFG</sequence>
<dbReference type="PANTHER" id="PTHR42905">
    <property type="entry name" value="PHOSPHOENOLPYRUVATE CARBOXYLASE"/>
    <property type="match status" value="1"/>
</dbReference>
<reference evidence="1 2" key="1">
    <citation type="submission" date="2024-06" db="EMBL/GenBank/DDBJ databases">
        <title>Sorghum-associated microbial communities from plants grown in Nebraska, USA.</title>
        <authorList>
            <person name="Schachtman D."/>
        </authorList>
    </citation>
    <scope>NUCLEOTIDE SEQUENCE [LARGE SCALE GENOMIC DNA]</scope>
    <source>
        <strain evidence="1 2">2814</strain>
    </source>
</reference>
<evidence type="ECO:0000313" key="1">
    <source>
        <dbReference type="EMBL" id="MET4682453.1"/>
    </source>
</evidence>
<accession>A0ABV2R8Z3</accession>
<dbReference type="InterPro" id="IPR040442">
    <property type="entry name" value="Pyrv_kinase-like_dom_sf"/>
</dbReference>
<dbReference type="Gene3D" id="3.20.20.60">
    <property type="entry name" value="Phosphoenolpyruvate-binding domains"/>
    <property type="match status" value="1"/>
</dbReference>
<keyword evidence="2" id="KW-1185">Reference proteome</keyword>
<dbReference type="InterPro" id="IPR015813">
    <property type="entry name" value="Pyrv/PenolPyrv_kinase-like_dom"/>
</dbReference>
<gene>
    <name evidence="1" type="ORF">ABIE19_000362</name>
</gene>
<dbReference type="PANTHER" id="PTHR42905:SF16">
    <property type="entry name" value="CARBOXYPHOSPHONOENOLPYRUVATE PHOSPHONOMUTASE-LIKE PROTEIN (AFU_ORTHOLOGUE AFUA_5G07230)"/>
    <property type="match status" value="1"/>
</dbReference>
<evidence type="ECO:0000313" key="2">
    <source>
        <dbReference type="Proteomes" id="UP001549313"/>
    </source>
</evidence>
<protein>
    <submittedName>
        <fullName evidence="1">2-methylisocitrate lyase-like PEP mutase family enzyme</fullName>
    </submittedName>
</protein>
<dbReference type="EMBL" id="JBEPTF010000001">
    <property type="protein sequence ID" value="MET4682453.1"/>
    <property type="molecule type" value="Genomic_DNA"/>
</dbReference>
<name>A0ABV2R8Z3_9CAUL</name>
<organism evidence="1 2">
    <name type="scientific">Brevundimonas faecalis</name>
    <dbReference type="NCBI Taxonomy" id="947378"/>
    <lineage>
        <taxon>Bacteria</taxon>
        <taxon>Pseudomonadati</taxon>
        <taxon>Pseudomonadota</taxon>
        <taxon>Alphaproteobacteria</taxon>
        <taxon>Caulobacterales</taxon>
        <taxon>Caulobacteraceae</taxon>
        <taxon>Brevundimonas</taxon>
    </lineage>
</organism>
<dbReference type="SUPFAM" id="SSF51621">
    <property type="entry name" value="Phosphoenolpyruvate/pyruvate domain"/>
    <property type="match status" value="1"/>
</dbReference>